<gene>
    <name evidence="4" type="ORF">QWZ14_20215</name>
</gene>
<evidence type="ECO:0000256" key="1">
    <source>
        <dbReference type="ARBA" id="ARBA00023015"/>
    </source>
</evidence>
<feature type="domain" description="Bacterial transcriptional activator" evidence="3">
    <location>
        <begin position="117"/>
        <end position="248"/>
    </location>
</feature>
<evidence type="ECO:0000259" key="3">
    <source>
        <dbReference type="SMART" id="SM01043"/>
    </source>
</evidence>
<keyword evidence="5" id="KW-1185">Reference proteome</keyword>
<reference evidence="5" key="1">
    <citation type="journal article" date="2019" name="Int. J. Syst. Evol. Microbiol.">
        <title>The Global Catalogue of Microorganisms (GCM) 10K type strain sequencing project: providing services to taxonomists for standard genome sequencing and annotation.</title>
        <authorList>
            <consortium name="The Broad Institute Genomics Platform"/>
            <consortium name="The Broad Institute Genome Sequencing Center for Infectious Disease"/>
            <person name="Wu L."/>
            <person name="Ma J."/>
        </authorList>
    </citation>
    <scope>NUCLEOTIDE SEQUENCE [LARGE SCALE GENOMIC DNA]</scope>
    <source>
        <strain evidence="5">CECT 7131</strain>
    </source>
</reference>
<dbReference type="InterPro" id="IPR036388">
    <property type="entry name" value="WH-like_DNA-bd_sf"/>
</dbReference>
<dbReference type="SMART" id="SM01043">
    <property type="entry name" value="BTAD"/>
    <property type="match status" value="1"/>
</dbReference>
<evidence type="ECO:0000256" key="2">
    <source>
        <dbReference type="ARBA" id="ARBA00023163"/>
    </source>
</evidence>
<dbReference type="InterPro" id="IPR005158">
    <property type="entry name" value="BTAD"/>
</dbReference>
<name>A0ABT8AAC1_9PROT</name>
<keyword evidence="1" id="KW-0805">Transcription regulation</keyword>
<dbReference type="InterPro" id="IPR011990">
    <property type="entry name" value="TPR-like_helical_dom_sf"/>
</dbReference>
<keyword evidence="2" id="KW-0804">Transcription</keyword>
<dbReference type="Gene3D" id="1.10.10.10">
    <property type="entry name" value="Winged helix-like DNA-binding domain superfamily/Winged helix DNA-binding domain"/>
    <property type="match status" value="1"/>
</dbReference>
<evidence type="ECO:0000313" key="4">
    <source>
        <dbReference type="EMBL" id="MDN3566706.1"/>
    </source>
</evidence>
<dbReference type="EMBL" id="JAUFPN010000180">
    <property type="protein sequence ID" value="MDN3566706.1"/>
    <property type="molecule type" value="Genomic_DNA"/>
</dbReference>
<feature type="non-terminal residue" evidence="4">
    <location>
        <position position="258"/>
    </location>
</feature>
<comment type="caution">
    <text evidence="4">The sequence shown here is derived from an EMBL/GenBank/DDBJ whole genome shotgun (WGS) entry which is preliminary data.</text>
</comment>
<sequence length="258" mass="26052">MPAAVPDCGPAEPPPPVPMVRLVLLGRMEAWSLASTAVLPRGRKARALLAILGLAEGRPVARATLAALLWSRTGAAQQRLSLRQALHEVQAALAAGGAPLLQPGRGSLTLPAGQVWVDALEAARAAATRPEGLERLGAGLLADLDGLDPAFDAWLAERRQALKASAAAVATGLLARAVGPEAQAAAARRLLAIDPEQETGWRALMRAMAAQGDAAAALAAYRRCQDTLAARLGAAPGPETAALAAALAEPGGASGGAA</sequence>
<proteinExistence type="predicted"/>
<dbReference type="Pfam" id="PF03704">
    <property type="entry name" value="BTAD"/>
    <property type="match status" value="1"/>
</dbReference>
<dbReference type="SUPFAM" id="SSF48452">
    <property type="entry name" value="TPR-like"/>
    <property type="match status" value="1"/>
</dbReference>
<dbReference type="InterPro" id="IPR051677">
    <property type="entry name" value="AfsR-DnrI-RedD_regulator"/>
</dbReference>
<dbReference type="PANTHER" id="PTHR35807:SF1">
    <property type="entry name" value="TRANSCRIPTIONAL REGULATOR REDD"/>
    <property type="match status" value="1"/>
</dbReference>
<dbReference type="PANTHER" id="PTHR35807">
    <property type="entry name" value="TRANSCRIPTIONAL REGULATOR REDD-RELATED"/>
    <property type="match status" value="1"/>
</dbReference>
<evidence type="ECO:0000313" key="5">
    <source>
        <dbReference type="Proteomes" id="UP001529369"/>
    </source>
</evidence>
<dbReference type="Proteomes" id="UP001529369">
    <property type="component" value="Unassembled WGS sequence"/>
</dbReference>
<dbReference type="Gene3D" id="1.25.40.10">
    <property type="entry name" value="Tetratricopeptide repeat domain"/>
    <property type="match status" value="1"/>
</dbReference>
<accession>A0ABT8AAC1</accession>
<organism evidence="4 5">
    <name type="scientific">Paeniroseomonas aquatica</name>
    <dbReference type="NCBI Taxonomy" id="373043"/>
    <lineage>
        <taxon>Bacteria</taxon>
        <taxon>Pseudomonadati</taxon>
        <taxon>Pseudomonadota</taxon>
        <taxon>Alphaproteobacteria</taxon>
        <taxon>Acetobacterales</taxon>
        <taxon>Acetobacteraceae</taxon>
        <taxon>Paeniroseomonas</taxon>
    </lineage>
</organism>
<protein>
    <submittedName>
        <fullName evidence="4">BTAD domain-containing putative transcriptional regulator</fullName>
    </submittedName>
</protein>